<accession>A0A8J8GJD6</accession>
<protein>
    <submittedName>
        <fullName evidence="2">Uncharacterized protein</fullName>
    </submittedName>
</protein>
<dbReference type="Proteomes" id="UP000728647">
    <property type="component" value="Unassembled WGS sequence"/>
</dbReference>
<gene>
    <name evidence="2" type="ORF">HT576_08650</name>
</gene>
<name>A0A8J8GJD6_9EURY</name>
<comment type="caution">
    <text evidence="2">The sequence shown here is derived from an EMBL/GenBank/DDBJ whole genome shotgun (WGS) entry which is preliminary data.</text>
</comment>
<evidence type="ECO:0000313" key="2">
    <source>
        <dbReference type="EMBL" id="NUB91088.1"/>
    </source>
</evidence>
<keyword evidence="1" id="KW-0472">Membrane</keyword>
<reference evidence="2" key="1">
    <citation type="submission" date="2020-06" db="EMBL/GenBank/DDBJ databases">
        <title>Haloterrigena sp. nov., an extremely halophilic archaeon isolated from a saline sediment.</title>
        <authorList>
            <person name="Liu B.-B."/>
        </authorList>
    </citation>
    <scope>NUCLEOTIDE SEQUENCE</scope>
    <source>
        <strain evidence="2">SYSU A121-1</strain>
    </source>
</reference>
<dbReference type="EMBL" id="JABURA010000001">
    <property type="protein sequence ID" value="NUB91088.1"/>
    <property type="molecule type" value="Genomic_DNA"/>
</dbReference>
<dbReference type="RefSeq" id="WP_174701756.1">
    <property type="nucleotide sequence ID" value="NZ_JABURA010000001.1"/>
</dbReference>
<keyword evidence="1" id="KW-0812">Transmembrane</keyword>
<organism evidence="2 3">
    <name type="scientific">Haloterrigena gelatinilytica</name>
    <dbReference type="NCBI Taxonomy" id="2741724"/>
    <lineage>
        <taxon>Archaea</taxon>
        <taxon>Methanobacteriati</taxon>
        <taxon>Methanobacteriota</taxon>
        <taxon>Stenosarchaea group</taxon>
        <taxon>Halobacteria</taxon>
        <taxon>Halobacteriales</taxon>
        <taxon>Natrialbaceae</taxon>
        <taxon>Haloterrigena</taxon>
    </lineage>
</organism>
<proteinExistence type="predicted"/>
<evidence type="ECO:0000256" key="1">
    <source>
        <dbReference type="SAM" id="Phobius"/>
    </source>
</evidence>
<evidence type="ECO:0000313" key="3">
    <source>
        <dbReference type="Proteomes" id="UP000728647"/>
    </source>
</evidence>
<feature type="transmembrane region" description="Helical" evidence="1">
    <location>
        <begin position="91"/>
        <end position="109"/>
    </location>
</feature>
<keyword evidence="1" id="KW-1133">Transmembrane helix</keyword>
<feature type="transmembrane region" description="Helical" evidence="1">
    <location>
        <begin position="52"/>
        <end position="79"/>
    </location>
</feature>
<dbReference type="AlphaFoldDB" id="A0A8J8GJD6"/>
<sequence>MALYYIGYENWGVFRTGDPLQIMLEIGKTIFSVDVAIEENTVAVVTGEVTGIAAVLAVISIVSALATLSMWLRAGAFILMRWNRNYGVVDAWGWPFVIYGFLAFAASVAQGDPRVPFAGLATLVMNFDQVFDPEMLRTAWMENSSVGRVRDVPYVMDHFPDWVSEAANETGVDEYALSESMNATSGSGF</sequence>